<keyword evidence="2" id="KW-0378">Hydrolase</keyword>
<sequence>MEGEGVSQVVLLLFSIAAISAAQVCPNKGSPKLFVFGDSYVDTGNWPKNVSGTWKEPFGLTFPGKPDGRASDGRVLTDHIGESNSDDPAGELNHVWLTILNGVFPTAWTWTIDSLTAQINHFDQILKENEYSQRDLDNSVALVSTGANDYQFYFTAMKRFQGWTACFHRRTCKTARCRPPAY</sequence>
<keyword evidence="4" id="KW-0443">Lipid metabolism</keyword>
<organism evidence="6 7">
    <name type="scientific">Salix koriyanagi</name>
    <dbReference type="NCBI Taxonomy" id="2511006"/>
    <lineage>
        <taxon>Eukaryota</taxon>
        <taxon>Viridiplantae</taxon>
        <taxon>Streptophyta</taxon>
        <taxon>Embryophyta</taxon>
        <taxon>Tracheophyta</taxon>
        <taxon>Spermatophyta</taxon>
        <taxon>Magnoliopsida</taxon>
        <taxon>eudicotyledons</taxon>
        <taxon>Gunneridae</taxon>
        <taxon>Pentapetalae</taxon>
        <taxon>rosids</taxon>
        <taxon>fabids</taxon>
        <taxon>Malpighiales</taxon>
        <taxon>Salicaceae</taxon>
        <taxon>Saliceae</taxon>
        <taxon>Salix</taxon>
    </lineage>
</organism>
<name>A0A9Q0WVV3_9ROSI</name>
<keyword evidence="3" id="KW-0442">Lipid degradation</keyword>
<dbReference type="GO" id="GO:0016042">
    <property type="term" value="P:lipid catabolic process"/>
    <property type="evidence" value="ECO:0007669"/>
    <property type="project" value="UniProtKB-KW"/>
</dbReference>
<reference evidence="6" key="2">
    <citation type="journal article" date="2023" name="Int. J. Mol. Sci.">
        <title>De Novo Assembly and Annotation of 11 Diverse Shrub Willow (Salix) Genomes Reveals Novel Gene Organization in Sex-Linked Regions.</title>
        <authorList>
            <person name="Hyden B."/>
            <person name="Feng K."/>
            <person name="Yates T.B."/>
            <person name="Jawdy S."/>
            <person name="Cereghino C."/>
            <person name="Smart L.B."/>
            <person name="Muchero W."/>
        </authorList>
    </citation>
    <scope>NUCLEOTIDE SEQUENCE</scope>
    <source>
        <tissue evidence="6">Shoot tip</tissue>
    </source>
</reference>
<comment type="caution">
    <text evidence="6">The sequence shown here is derived from an EMBL/GenBank/DDBJ whole genome shotgun (WGS) entry which is preliminary data.</text>
</comment>
<protein>
    <recommendedName>
        <fullName evidence="8">GDSL esterase/lipase</fullName>
    </recommendedName>
</protein>
<gene>
    <name evidence="6" type="ORF">OIU74_019178</name>
</gene>
<keyword evidence="5" id="KW-0732">Signal</keyword>
<reference evidence="6" key="1">
    <citation type="submission" date="2022-11" db="EMBL/GenBank/DDBJ databases">
        <authorList>
            <person name="Hyden B.L."/>
            <person name="Feng K."/>
            <person name="Yates T."/>
            <person name="Jawdy S."/>
            <person name="Smart L.B."/>
            <person name="Muchero W."/>
        </authorList>
    </citation>
    <scope>NUCLEOTIDE SEQUENCE</scope>
    <source>
        <tissue evidence="6">Shoot tip</tissue>
    </source>
</reference>
<evidence type="ECO:0000256" key="5">
    <source>
        <dbReference type="SAM" id="SignalP"/>
    </source>
</evidence>
<dbReference type="PANTHER" id="PTHR46020:SF4">
    <property type="entry name" value="OS04G0650200 PROTEIN"/>
    <property type="match status" value="1"/>
</dbReference>
<dbReference type="Pfam" id="PF00657">
    <property type="entry name" value="Lipase_GDSL"/>
    <property type="match status" value="1"/>
</dbReference>
<keyword evidence="7" id="KW-1185">Reference proteome</keyword>
<dbReference type="GO" id="GO:0016788">
    <property type="term" value="F:hydrolase activity, acting on ester bonds"/>
    <property type="evidence" value="ECO:0007669"/>
    <property type="project" value="InterPro"/>
</dbReference>
<evidence type="ECO:0000256" key="2">
    <source>
        <dbReference type="ARBA" id="ARBA00022801"/>
    </source>
</evidence>
<proteinExistence type="inferred from homology"/>
<evidence type="ECO:0000256" key="3">
    <source>
        <dbReference type="ARBA" id="ARBA00022963"/>
    </source>
</evidence>
<dbReference type="AlphaFoldDB" id="A0A9Q0WVV3"/>
<comment type="similarity">
    <text evidence="1">Belongs to the 'GDSL' lipolytic enzyme family.</text>
</comment>
<dbReference type="InterPro" id="IPR036514">
    <property type="entry name" value="SGNH_hydro_sf"/>
</dbReference>
<dbReference type="Proteomes" id="UP001151752">
    <property type="component" value="Chromosome 10"/>
</dbReference>
<evidence type="ECO:0000256" key="1">
    <source>
        <dbReference type="ARBA" id="ARBA00008668"/>
    </source>
</evidence>
<dbReference type="InterPro" id="IPR001087">
    <property type="entry name" value="GDSL"/>
</dbReference>
<feature type="chain" id="PRO_5040126034" description="GDSL esterase/lipase" evidence="5">
    <location>
        <begin position="22"/>
        <end position="182"/>
    </location>
</feature>
<dbReference type="PANTHER" id="PTHR46020">
    <property type="entry name" value="OSJNBB0059K02.9 PROTEIN"/>
    <property type="match status" value="1"/>
</dbReference>
<evidence type="ECO:0000313" key="6">
    <source>
        <dbReference type="EMBL" id="KAJ6773123.1"/>
    </source>
</evidence>
<dbReference type="EMBL" id="JAPFFM010000002">
    <property type="protein sequence ID" value="KAJ6773123.1"/>
    <property type="molecule type" value="Genomic_DNA"/>
</dbReference>
<dbReference type="Gene3D" id="3.40.50.1110">
    <property type="entry name" value="SGNH hydrolase"/>
    <property type="match status" value="1"/>
</dbReference>
<evidence type="ECO:0008006" key="8">
    <source>
        <dbReference type="Google" id="ProtNLM"/>
    </source>
</evidence>
<evidence type="ECO:0000313" key="7">
    <source>
        <dbReference type="Proteomes" id="UP001151752"/>
    </source>
</evidence>
<feature type="signal peptide" evidence="5">
    <location>
        <begin position="1"/>
        <end position="21"/>
    </location>
</feature>
<accession>A0A9Q0WVV3</accession>
<evidence type="ECO:0000256" key="4">
    <source>
        <dbReference type="ARBA" id="ARBA00023098"/>
    </source>
</evidence>